<feature type="transmembrane region" description="Helical" evidence="7">
    <location>
        <begin position="467"/>
        <end position="488"/>
    </location>
</feature>
<dbReference type="AlphaFoldDB" id="A0A506UQ61"/>
<dbReference type="PANTHER" id="PTHR34697:SF2">
    <property type="entry name" value="PHOSPHATIDYLGLYCEROL LYSYLTRANSFERASE"/>
    <property type="match status" value="1"/>
</dbReference>
<protein>
    <submittedName>
        <fullName evidence="8">Lysylphosphatidylglycerol synthetase family protein</fullName>
    </submittedName>
</protein>
<reference evidence="8 9" key="1">
    <citation type="submission" date="2019-03" db="EMBL/GenBank/DDBJ databases">
        <title>The complete genome sequence of Neokomagataea sp. Jb2 NBRC113641.</title>
        <authorList>
            <person name="Chua K.-O."/>
            <person name="Chan K.-G."/>
            <person name="See-Too W.-S."/>
        </authorList>
    </citation>
    <scope>NUCLEOTIDE SEQUENCE [LARGE SCALE GENOMIC DNA]</scope>
    <source>
        <strain evidence="8 9">Jb2</strain>
    </source>
</reference>
<feature type="transmembrane region" description="Helical" evidence="7">
    <location>
        <begin position="246"/>
        <end position="267"/>
    </location>
</feature>
<evidence type="ECO:0000313" key="9">
    <source>
        <dbReference type="Proteomes" id="UP000315037"/>
    </source>
</evidence>
<feature type="transmembrane region" description="Helical" evidence="7">
    <location>
        <begin position="214"/>
        <end position="240"/>
    </location>
</feature>
<name>A0A506UQ61_9PROT</name>
<feature type="transmembrane region" description="Helical" evidence="7">
    <location>
        <begin position="382"/>
        <end position="404"/>
    </location>
</feature>
<keyword evidence="3" id="KW-0808">Transferase</keyword>
<feature type="transmembrane region" description="Helical" evidence="7">
    <location>
        <begin position="60"/>
        <end position="78"/>
    </location>
</feature>
<comment type="subcellular location">
    <subcellularLocation>
        <location evidence="1">Cell membrane</location>
        <topology evidence="1">Multi-pass membrane protein</topology>
    </subcellularLocation>
</comment>
<dbReference type="Proteomes" id="UP000315037">
    <property type="component" value="Unassembled WGS sequence"/>
</dbReference>
<keyword evidence="6 7" id="KW-0472">Membrane</keyword>
<dbReference type="PANTHER" id="PTHR34697">
    <property type="entry name" value="PHOSPHATIDYLGLYCEROL LYSYLTRANSFERASE"/>
    <property type="match status" value="1"/>
</dbReference>
<dbReference type="RefSeq" id="WP_165600008.1">
    <property type="nucleotide sequence ID" value="NZ_SORZ01000001.1"/>
</dbReference>
<feature type="transmembrane region" description="Helical" evidence="7">
    <location>
        <begin position="174"/>
        <end position="193"/>
    </location>
</feature>
<dbReference type="Pfam" id="PF03706">
    <property type="entry name" value="LPG_synthase_TM"/>
    <property type="match status" value="1"/>
</dbReference>
<gene>
    <name evidence="8" type="ORF">E3202_00460</name>
</gene>
<feature type="transmembrane region" description="Helical" evidence="7">
    <location>
        <begin position="136"/>
        <end position="162"/>
    </location>
</feature>
<feature type="transmembrane region" description="Helical" evidence="7">
    <location>
        <begin position="279"/>
        <end position="298"/>
    </location>
</feature>
<sequence>MQTVLREEPPPLAGWKRLAHRLPALFGLLLLCAASFVIWRELKHLSVHDILASLRAIPASALWEGAAATFLSYFILSFYDTLACRCVGVHVPWRRTAFAAFCSYVLSHNLGCSAISGAAVRYRLYKSWGVPGPKIASIIAFCSLTYLLGMLGLVGLILLWQPQTIPLVNHLPPWVPRLAGGACFAALGAYLVLATRRREIRWGRFSIELPDWKIGLLQILVSMADVSATALIAWCVLAPFPPHCSLTFGGFLAIYLMSYTAGLVASVPGGLGVFDSSMLLALSPWFGASHIMGAVLVFRLFYYIIPLVLAGLMFAGHEISIRVAPLLARRGYIFRPDIARRDSEADFSVGVAAGLEALFGVGLLLYALLVRLPRYPSWWHEALIQVDAFLLAVNGVVMIGLAPGLLQRVSLAWRLSMAVLLTTTLLLLLEGAAWWTYLPLLVLLLVLAPFRGCYYREAQWRVAPLSPSILAPLSLWLMALAAMGWIAHQHHVGLLWWQGLLHDAPAVNGRWFLAISGLFCLLALWCALRRSRVQPLPWLMSNAASYACLSDDLASQHFPARTALAPSGIIQDETHQAAIAFVPTDIFVLGLGTPVGSERYRVAAIWQLRDYAEQLGRKLAILQADESYREVYADLGLNVGRPIEGGWVFCSVDGYERLMQILAQLSVVPYQDD</sequence>
<evidence type="ECO:0000256" key="7">
    <source>
        <dbReference type="SAM" id="Phobius"/>
    </source>
</evidence>
<keyword evidence="2" id="KW-1003">Cell membrane</keyword>
<proteinExistence type="predicted"/>
<feature type="transmembrane region" description="Helical" evidence="7">
    <location>
        <begin position="20"/>
        <end position="39"/>
    </location>
</feature>
<evidence type="ECO:0000256" key="2">
    <source>
        <dbReference type="ARBA" id="ARBA00022475"/>
    </source>
</evidence>
<evidence type="ECO:0000313" key="8">
    <source>
        <dbReference type="EMBL" id="TPW35495.1"/>
    </source>
</evidence>
<dbReference type="GO" id="GO:0016755">
    <property type="term" value="F:aminoacyltransferase activity"/>
    <property type="evidence" value="ECO:0007669"/>
    <property type="project" value="TreeGrafter"/>
</dbReference>
<keyword evidence="9" id="KW-1185">Reference proteome</keyword>
<evidence type="ECO:0000256" key="3">
    <source>
        <dbReference type="ARBA" id="ARBA00022679"/>
    </source>
</evidence>
<feature type="transmembrane region" description="Helical" evidence="7">
    <location>
        <begin position="304"/>
        <end position="328"/>
    </location>
</feature>
<dbReference type="InterPro" id="IPR022791">
    <property type="entry name" value="L-PG_synthase/AglD"/>
</dbReference>
<keyword evidence="5 7" id="KW-1133">Transmembrane helix</keyword>
<accession>A0A506UQ61</accession>
<organism evidence="8 9">
    <name type="scientific">Oecophyllibacter saccharovorans</name>
    <dbReference type="NCBI Taxonomy" id="2558360"/>
    <lineage>
        <taxon>Bacteria</taxon>
        <taxon>Pseudomonadati</taxon>
        <taxon>Pseudomonadota</taxon>
        <taxon>Alphaproteobacteria</taxon>
        <taxon>Acetobacterales</taxon>
        <taxon>Acetobacteraceae</taxon>
        <taxon>Oecophyllibacter</taxon>
    </lineage>
</organism>
<feature type="transmembrane region" description="Helical" evidence="7">
    <location>
        <begin position="98"/>
        <end position="124"/>
    </location>
</feature>
<dbReference type="InterPro" id="IPR051211">
    <property type="entry name" value="PG_lysyltransferase"/>
</dbReference>
<evidence type="ECO:0000256" key="6">
    <source>
        <dbReference type="ARBA" id="ARBA00023136"/>
    </source>
</evidence>
<evidence type="ECO:0000256" key="4">
    <source>
        <dbReference type="ARBA" id="ARBA00022692"/>
    </source>
</evidence>
<comment type="caution">
    <text evidence="8">The sequence shown here is derived from an EMBL/GenBank/DDBJ whole genome shotgun (WGS) entry which is preliminary data.</text>
</comment>
<keyword evidence="4 7" id="KW-0812">Transmembrane</keyword>
<feature type="transmembrane region" description="Helical" evidence="7">
    <location>
        <begin position="435"/>
        <end position="455"/>
    </location>
</feature>
<dbReference type="GO" id="GO:0055091">
    <property type="term" value="P:phospholipid homeostasis"/>
    <property type="evidence" value="ECO:0007669"/>
    <property type="project" value="TreeGrafter"/>
</dbReference>
<feature type="transmembrane region" description="Helical" evidence="7">
    <location>
        <begin position="411"/>
        <end position="429"/>
    </location>
</feature>
<evidence type="ECO:0000256" key="5">
    <source>
        <dbReference type="ARBA" id="ARBA00022989"/>
    </source>
</evidence>
<dbReference type="EMBL" id="SORZ01000001">
    <property type="protein sequence ID" value="TPW35495.1"/>
    <property type="molecule type" value="Genomic_DNA"/>
</dbReference>
<feature type="transmembrane region" description="Helical" evidence="7">
    <location>
        <begin position="508"/>
        <end position="528"/>
    </location>
</feature>
<feature type="transmembrane region" description="Helical" evidence="7">
    <location>
        <begin position="349"/>
        <end position="370"/>
    </location>
</feature>
<evidence type="ECO:0000256" key="1">
    <source>
        <dbReference type="ARBA" id="ARBA00004651"/>
    </source>
</evidence>
<dbReference type="GO" id="GO:0005886">
    <property type="term" value="C:plasma membrane"/>
    <property type="evidence" value="ECO:0007669"/>
    <property type="project" value="UniProtKB-SubCell"/>
</dbReference>